<reference evidence="1 2" key="1">
    <citation type="submission" date="2017-05" db="EMBL/GenBank/DDBJ databases">
        <authorList>
            <person name="Varghese N."/>
            <person name="Submissions S."/>
        </authorList>
    </citation>
    <scope>NUCLEOTIDE SEQUENCE [LARGE SCALE GENOMIC DNA]</scope>
    <source>
        <strain evidence="1 2">DSM 28009</strain>
    </source>
</reference>
<name>A0A521E5P5_9RHOB</name>
<gene>
    <name evidence="1" type="ORF">SAMN06265380_109122</name>
</gene>
<dbReference type="EMBL" id="FXTE01000009">
    <property type="protein sequence ID" value="SMO79263.1"/>
    <property type="molecule type" value="Genomic_DNA"/>
</dbReference>
<dbReference type="RefSeq" id="WP_142638434.1">
    <property type="nucleotide sequence ID" value="NZ_CANMQC010000011.1"/>
</dbReference>
<organism evidence="1 2">
    <name type="scientific">Ruegeria faecimaris</name>
    <dbReference type="NCBI Taxonomy" id="686389"/>
    <lineage>
        <taxon>Bacteria</taxon>
        <taxon>Pseudomonadati</taxon>
        <taxon>Pseudomonadota</taxon>
        <taxon>Alphaproteobacteria</taxon>
        <taxon>Rhodobacterales</taxon>
        <taxon>Roseobacteraceae</taxon>
        <taxon>Ruegeria</taxon>
    </lineage>
</organism>
<sequence>MTIRSLLTAIPLMVLGWLSVLAVVALITDEAPAYVVVFPSEGLMRNLPDDIAVIGSSQVSVTVTSDSSGFAQSLYRHGARLVLPAGLPGCLPLPARQ</sequence>
<protein>
    <submittedName>
        <fullName evidence="1">Uncharacterized protein</fullName>
    </submittedName>
</protein>
<dbReference type="Proteomes" id="UP000319555">
    <property type="component" value="Unassembled WGS sequence"/>
</dbReference>
<keyword evidence="2" id="KW-1185">Reference proteome</keyword>
<evidence type="ECO:0000313" key="1">
    <source>
        <dbReference type="EMBL" id="SMO79263.1"/>
    </source>
</evidence>
<dbReference type="OrthoDB" id="7873726at2"/>
<dbReference type="AlphaFoldDB" id="A0A521E5P5"/>
<evidence type="ECO:0000313" key="2">
    <source>
        <dbReference type="Proteomes" id="UP000319555"/>
    </source>
</evidence>
<proteinExistence type="predicted"/>
<accession>A0A521E5P5</accession>